<dbReference type="PANTHER" id="PTHR31321">
    <property type="entry name" value="ACYL-COA THIOESTER HYDROLASE YBHC-RELATED"/>
    <property type="match status" value="1"/>
</dbReference>
<accession>A0ABU6DJU8</accession>
<gene>
    <name evidence="3" type="ORF">P5G65_28775</name>
</gene>
<dbReference type="Pfam" id="PF01095">
    <property type="entry name" value="Pectinesterase"/>
    <property type="match status" value="1"/>
</dbReference>
<organism evidence="3 4">
    <name type="scientific">Paenibacillus chondroitinus</name>
    <dbReference type="NCBI Taxonomy" id="59842"/>
    <lineage>
        <taxon>Bacteria</taxon>
        <taxon>Bacillati</taxon>
        <taxon>Bacillota</taxon>
        <taxon>Bacilli</taxon>
        <taxon>Bacillales</taxon>
        <taxon>Paenibacillaceae</taxon>
        <taxon>Paenibacillus</taxon>
    </lineage>
</organism>
<dbReference type="Proteomes" id="UP001355653">
    <property type="component" value="Unassembled WGS sequence"/>
</dbReference>
<feature type="domain" description="Pectinesterase catalytic" evidence="2">
    <location>
        <begin position="2"/>
        <end position="65"/>
    </location>
</feature>
<proteinExistence type="predicted"/>
<reference evidence="3 4" key="1">
    <citation type="submission" date="2023-03" db="EMBL/GenBank/DDBJ databases">
        <title>Bacillus Genome Sequencing.</title>
        <authorList>
            <person name="Dunlap C."/>
        </authorList>
    </citation>
    <scope>NUCLEOTIDE SEQUENCE [LARGE SCALE GENOMIC DNA]</scope>
    <source>
        <strain evidence="3 4">NRS-1351</strain>
    </source>
</reference>
<evidence type="ECO:0000313" key="4">
    <source>
        <dbReference type="Proteomes" id="UP001355653"/>
    </source>
</evidence>
<dbReference type="RefSeq" id="WP_218033162.1">
    <property type="nucleotide sequence ID" value="NZ_JAROBY010000063.1"/>
</dbReference>
<dbReference type="PANTHER" id="PTHR31321:SF57">
    <property type="entry name" value="PECTINESTERASE 53-RELATED"/>
    <property type="match status" value="1"/>
</dbReference>
<evidence type="ECO:0000313" key="3">
    <source>
        <dbReference type="EMBL" id="MEB4797904.1"/>
    </source>
</evidence>
<protein>
    <submittedName>
        <fullName evidence="3">Pectinesterase family protein</fullName>
    </submittedName>
</protein>
<keyword evidence="1" id="KW-0378">Hydrolase</keyword>
<sequence>MIIVAADGTADYMRIQEAIDSLAEERAEETVIYVRSGVYEEKLYITKPSIRLIGESAETTIITNGDYAKKLFPNGEPYQGCA</sequence>
<evidence type="ECO:0000259" key="2">
    <source>
        <dbReference type="Pfam" id="PF01095"/>
    </source>
</evidence>
<comment type="caution">
    <text evidence="3">The sequence shown here is derived from an EMBL/GenBank/DDBJ whole genome shotgun (WGS) entry which is preliminary data.</text>
</comment>
<evidence type="ECO:0000256" key="1">
    <source>
        <dbReference type="ARBA" id="ARBA00022801"/>
    </source>
</evidence>
<dbReference type="EMBL" id="JAROBY010000063">
    <property type="protein sequence ID" value="MEB4797904.1"/>
    <property type="molecule type" value="Genomic_DNA"/>
</dbReference>
<name>A0ABU6DJU8_9BACL</name>
<dbReference type="InterPro" id="IPR000070">
    <property type="entry name" value="Pectinesterase_cat"/>
</dbReference>
<keyword evidence="4" id="KW-1185">Reference proteome</keyword>